<comment type="caution">
    <text evidence="3">The sequence shown here is derived from an EMBL/GenBank/DDBJ whole genome shotgun (WGS) entry which is preliminary data.</text>
</comment>
<feature type="signal peptide" evidence="2">
    <location>
        <begin position="1"/>
        <end position="17"/>
    </location>
</feature>
<protein>
    <submittedName>
        <fullName evidence="3">Uncharacterized protein</fullName>
    </submittedName>
</protein>
<sequence>MSFVFMATLINLFRTEAQQLYQFFGQSFNRHYPTPQHHSMPITHKLMAKQKKKKKKKKKSNFGNLPPTLYQPLTRYDWTDWLPMAECCFKKTVSTSTKLTPFFA</sequence>
<evidence type="ECO:0000313" key="3">
    <source>
        <dbReference type="EMBL" id="KAG0151836.1"/>
    </source>
</evidence>
<gene>
    <name evidence="3" type="ORF">CROQUDRAFT_467589</name>
</gene>
<keyword evidence="4" id="KW-1185">Reference proteome</keyword>
<dbReference type="AlphaFoldDB" id="A0A9P6TGJ2"/>
<feature type="region of interest" description="Disordered" evidence="1">
    <location>
        <begin position="47"/>
        <end position="66"/>
    </location>
</feature>
<evidence type="ECO:0000256" key="2">
    <source>
        <dbReference type="SAM" id="SignalP"/>
    </source>
</evidence>
<evidence type="ECO:0000256" key="1">
    <source>
        <dbReference type="SAM" id="MobiDB-lite"/>
    </source>
</evidence>
<organism evidence="3 4">
    <name type="scientific">Cronartium quercuum f. sp. fusiforme G11</name>
    <dbReference type="NCBI Taxonomy" id="708437"/>
    <lineage>
        <taxon>Eukaryota</taxon>
        <taxon>Fungi</taxon>
        <taxon>Dikarya</taxon>
        <taxon>Basidiomycota</taxon>
        <taxon>Pucciniomycotina</taxon>
        <taxon>Pucciniomycetes</taxon>
        <taxon>Pucciniales</taxon>
        <taxon>Coleosporiaceae</taxon>
        <taxon>Cronartium</taxon>
    </lineage>
</organism>
<keyword evidence="2" id="KW-0732">Signal</keyword>
<evidence type="ECO:0000313" key="4">
    <source>
        <dbReference type="Proteomes" id="UP000886653"/>
    </source>
</evidence>
<feature type="chain" id="PRO_5040230564" evidence="2">
    <location>
        <begin position="18"/>
        <end position="104"/>
    </location>
</feature>
<accession>A0A9P6TGJ2</accession>
<dbReference type="EMBL" id="MU167211">
    <property type="protein sequence ID" value="KAG0151836.1"/>
    <property type="molecule type" value="Genomic_DNA"/>
</dbReference>
<feature type="compositionally biased region" description="Basic residues" evidence="1">
    <location>
        <begin position="47"/>
        <end position="60"/>
    </location>
</feature>
<reference evidence="3" key="1">
    <citation type="submission" date="2013-11" db="EMBL/GenBank/DDBJ databases">
        <title>Genome sequence of the fusiform rust pathogen reveals effectors for host alternation and coevolution with pine.</title>
        <authorList>
            <consortium name="DOE Joint Genome Institute"/>
            <person name="Smith K."/>
            <person name="Pendleton A."/>
            <person name="Kubisiak T."/>
            <person name="Anderson C."/>
            <person name="Salamov A."/>
            <person name="Aerts A."/>
            <person name="Riley R."/>
            <person name="Clum A."/>
            <person name="Lindquist E."/>
            <person name="Ence D."/>
            <person name="Campbell M."/>
            <person name="Kronenberg Z."/>
            <person name="Feau N."/>
            <person name="Dhillon B."/>
            <person name="Hamelin R."/>
            <person name="Burleigh J."/>
            <person name="Smith J."/>
            <person name="Yandell M."/>
            <person name="Nelson C."/>
            <person name="Grigoriev I."/>
            <person name="Davis J."/>
        </authorList>
    </citation>
    <scope>NUCLEOTIDE SEQUENCE</scope>
    <source>
        <strain evidence="3">G11</strain>
    </source>
</reference>
<dbReference type="Proteomes" id="UP000886653">
    <property type="component" value="Unassembled WGS sequence"/>
</dbReference>
<proteinExistence type="predicted"/>
<name>A0A9P6TGJ2_9BASI</name>